<comment type="caution">
    <text evidence="10">The sequence shown here is derived from an EMBL/GenBank/DDBJ whole genome shotgun (WGS) entry which is preliminary data.</text>
</comment>
<comment type="similarity">
    <text evidence="2">Belongs to the CPA3 antiporters (TC 2.A.63) subunit D family.</text>
</comment>
<evidence type="ECO:0000259" key="9">
    <source>
        <dbReference type="Pfam" id="PF00361"/>
    </source>
</evidence>
<evidence type="ECO:0000256" key="7">
    <source>
        <dbReference type="RuleBase" id="RU000320"/>
    </source>
</evidence>
<feature type="transmembrane region" description="Helical" evidence="8">
    <location>
        <begin position="416"/>
        <end position="442"/>
    </location>
</feature>
<feature type="transmembrane region" description="Helical" evidence="8">
    <location>
        <begin position="349"/>
        <end position="367"/>
    </location>
</feature>
<name>A0A101V3V5_9ACTN</name>
<dbReference type="STRING" id="909626.AQJ91_06610"/>
<evidence type="ECO:0000256" key="8">
    <source>
        <dbReference type="SAM" id="Phobius"/>
    </source>
</evidence>
<evidence type="ECO:0000313" key="10">
    <source>
        <dbReference type="EMBL" id="KUO21953.1"/>
    </source>
</evidence>
<feature type="transmembrane region" description="Helical" evidence="8">
    <location>
        <begin position="142"/>
        <end position="159"/>
    </location>
</feature>
<keyword evidence="11" id="KW-1185">Reference proteome</keyword>
<protein>
    <submittedName>
        <fullName evidence="10">Cation:proton antiporter</fullName>
    </submittedName>
</protein>
<feature type="transmembrane region" description="Helical" evidence="8">
    <location>
        <begin position="454"/>
        <end position="476"/>
    </location>
</feature>
<feature type="transmembrane region" description="Helical" evidence="8">
    <location>
        <begin position="118"/>
        <end position="136"/>
    </location>
</feature>
<feature type="transmembrane region" description="Helical" evidence="8">
    <location>
        <begin position="12"/>
        <end position="31"/>
    </location>
</feature>
<feature type="transmembrane region" description="Helical" evidence="8">
    <location>
        <begin position="379"/>
        <end position="396"/>
    </location>
</feature>
<dbReference type="PANTHER" id="PTHR42703:SF1">
    <property type="entry name" value="NA(+)_H(+) ANTIPORTER SUBUNIT D1"/>
    <property type="match status" value="1"/>
</dbReference>
<feature type="transmembrane region" description="Helical" evidence="8">
    <location>
        <begin position="311"/>
        <end position="329"/>
    </location>
</feature>
<feature type="transmembrane region" description="Helical" evidence="8">
    <location>
        <begin position="236"/>
        <end position="265"/>
    </location>
</feature>
<dbReference type="AlphaFoldDB" id="A0A101V3V5"/>
<feature type="transmembrane region" description="Helical" evidence="8">
    <location>
        <begin position="43"/>
        <end position="60"/>
    </location>
</feature>
<evidence type="ECO:0000256" key="5">
    <source>
        <dbReference type="ARBA" id="ARBA00022989"/>
    </source>
</evidence>
<evidence type="ECO:0000313" key="11">
    <source>
        <dbReference type="Proteomes" id="UP000053260"/>
    </source>
</evidence>
<reference evidence="10 11" key="1">
    <citation type="submission" date="2015-10" db="EMBL/GenBank/DDBJ databases">
        <title>Draft genome sequence of Streptomyces sp. RV15, isolated from a marine sponge.</title>
        <authorList>
            <person name="Ruckert C."/>
            <person name="Abdelmohsen U.R."/>
            <person name="Winkler A."/>
            <person name="Hentschel U."/>
            <person name="Kalinowski J."/>
            <person name="Kampfer P."/>
            <person name="Glaeser S."/>
        </authorList>
    </citation>
    <scope>NUCLEOTIDE SEQUENCE [LARGE SCALE GENOMIC DNA]</scope>
    <source>
        <strain evidence="10 11">RV15</strain>
    </source>
</reference>
<organism evidence="10 11">
    <name type="scientific">Streptomyces dysideae</name>
    <dbReference type="NCBI Taxonomy" id="909626"/>
    <lineage>
        <taxon>Bacteria</taxon>
        <taxon>Bacillati</taxon>
        <taxon>Actinomycetota</taxon>
        <taxon>Actinomycetes</taxon>
        <taxon>Kitasatosporales</taxon>
        <taxon>Streptomycetaceae</taxon>
        <taxon>Streptomyces</taxon>
    </lineage>
</organism>
<evidence type="ECO:0000256" key="4">
    <source>
        <dbReference type="ARBA" id="ARBA00022692"/>
    </source>
</evidence>
<feature type="transmembrane region" description="Helical" evidence="8">
    <location>
        <begin position="80"/>
        <end position="106"/>
    </location>
</feature>
<proteinExistence type="inferred from homology"/>
<evidence type="ECO:0000256" key="3">
    <source>
        <dbReference type="ARBA" id="ARBA00022475"/>
    </source>
</evidence>
<feature type="transmembrane region" description="Helical" evidence="8">
    <location>
        <begin position="204"/>
        <end position="224"/>
    </location>
</feature>
<keyword evidence="6 8" id="KW-0472">Membrane</keyword>
<keyword evidence="4 7" id="KW-0812">Transmembrane</keyword>
<dbReference type="PANTHER" id="PTHR42703">
    <property type="entry name" value="NADH DEHYDROGENASE"/>
    <property type="match status" value="1"/>
</dbReference>
<dbReference type="InterPro" id="IPR050586">
    <property type="entry name" value="CPA3_Na-H_Antiporter_D"/>
</dbReference>
<feature type="transmembrane region" description="Helical" evidence="8">
    <location>
        <begin position="285"/>
        <end position="302"/>
    </location>
</feature>
<comment type="subcellular location">
    <subcellularLocation>
        <location evidence="1">Cell membrane</location>
        <topology evidence="1">Multi-pass membrane protein</topology>
    </subcellularLocation>
    <subcellularLocation>
        <location evidence="7">Membrane</location>
        <topology evidence="7">Multi-pass membrane protein</topology>
    </subcellularLocation>
</comment>
<sequence length="490" mass="51325">MTAAWTSPDRAAALPAAVALPLLACGAVLLLRHRPIAREAASVAVGLALTGVVLALWPVADDGLRFELWTWLPGLSLEFALEPLGLLFASVAAVLWPVTTVYAAGYLRAAREPALDRFFAFFALAIASAMWIALSANLVTLFIGYELMTLATWPLVAHHGDKQARRGARTYVVMLLVTSIGLLLPAIIWTWVLAGTTDFRLGGILAGQAGSGVLTLLFALYLFGIGKAALMPVHRWLPAAMVAPAPVSALLHAVAVVKAGVFTVLKVAVYVFGLDTLRESGATEPMKWVASFTLIAAAIVAIRSDNLKRRLAYSTVSQLAYIVLAATLAHEVAAAGGALHMVTHAVGKITLFLCAGAIAVTAGKTRVSELDGLGRTMPWTFAAFLTATVSIIGLPPTGGTWSKWLMLLGTAEADQVVPLAVLLVGSLLAVAYLMPIAVRAFLRPPADLPAHGEAPLVMTGPLTLTALGCVALFFGADAVLEPLAGTLELP</sequence>
<keyword evidence="3" id="KW-1003">Cell membrane</keyword>
<gene>
    <name evidence="10" type="ORF">AQJ91_06610</name>
</gene>
<dbReference type="Pfam" id="PF00361">
    <property type="entry name" value="Proton_antipo_M"/>
    <property type="match status" value="1"/>
</dbReference>
<evidence type="ECO:0000256" key="6">
    <source>
        <dbReference type="ARBA" id="ARBA00023136"/>
    </source>
</evidence>
<dbReference type="OrthoDB" id="9811798at2"/>
<dbReference type="Proteomes" id="UP000053260">
    <property type="component" value="Unassembled WGS sequence"/>
</dbReference>
<accession>A0A101V3V5</accession>
<evidence type="ECO:0000256" key="2">
    <source>
        <dbReference type="ARBA" id="ARBA00005346"/>
    </source>
</evidence>
<dbReference type="EMBL" id="LMXB01000021">
    <property type="protein sequence ID" value="KUO21953.1"/>
    <property type="molecule type" value="Genomic_DNA"/>
</dbReference>
<feature type="domain" description="NADH:quinone oxidoreductase/Mrp antiporter transmembrane" evidence="9">
    <location>
        <begin position="135"/>
        <end position="428"/>
    </location>
</feature>
<evidence type="ECO:0000256" key="1">
    <source>
        <dbReference type="ARBA" id="ARBA00004651"/>
    </source>
</evidence>
<dbReference type="PRINTS" id="PR01434">
    <property type="entry name" value="NADHDHGNASE5"/>
</dbReference>
<feature type="transmembrane region" description="Helical" evidence="8">
    <location>
        <begin position="171"/>
        <end position="192"/>
    </location>
</feature>
<dbReference type="GO" id="GO:0005886">
    <property type="term" value="C:plasma membrane"/>
    <property type="evidence" value="ECO:0007669"/>
    <property type="project" value="UniProtKB-SubCell"/>
</dbReference>
<dbReference type="InterPro" id="IPR001750">
    <property type="entry name" value="ND/Mrp_TM"/>
</dbReference>
<keyword evidence="5 8" id="KW-1133">Transmembrane helix</keyword>